<evidence type="ECO:0000313" key="1">
    <source>
        <dbReference type="EMBL" id="MCH7410661.1"/>
    </source>
</evidence>
<dbReference type="RefSeq" id="WP_241349022.1">
    <property type="nucleotide sequence ID" value="NZ_JAKZGP010000043.1"/>
</dbReference>
<gene>
    <name evidence="1" type="ORF">MM239_14735</name>
</gene>
<keyword evidence="2" id="KW-1185">Reference proteome</keyword>
<protein>
    <submittedName>
        <fullName evidence="1">Uncharacterized protein</fullName>
    </submittedName>
</protein>
<evidence type="ECO:0000313" key="2">
    <source>
        <dbReference type="Proteomes" id="UP001165489"/>
    </source>
</evidence>
<proteinExistence type="predicted"/>
<name>A0ABS9V2Q4_9BACT</name>
<accession>A0ABS9V2Q4</accession>
<organism evidence="1 2">
    <name type="scientific">Belliella filtrata</name>
    <dbReference type="NCBI Taxonomy" id="2923435"/>
    <lineage>
        <taxon>Bacteria</taxon>
        <taxon>Pseudomonadati</taxon>
        <taxon>Bacteroidota</taxon>
        <taxon>Cytophagia</taxon>
        <taxon>Cytophagales</taxon>
        <taxon>Cyclobacteriaceae</taxon>
        <taxon>Belliella</taxon>
    </lineage>
</organism>
<sequence>MPLTTEQQQNFEAFAARLGFQSGEHTSTLPMTGFKNEASSKKRVFSKDPSLATTPHKLVSIGNIDALKAAIGASNHENDEHITYPDPLNIEPNVKKRDLSMNQVQHLKRIAHAYIHGNSKKISESDKTLINNTLFPTTLAAYSEPDYTVKSGEILELHEGTVANYGVLTVEPGGEIRVLGDASMNCQVFIQQS</sequence>
<reference evidence="1" key="1">
    <citation type="submission" date="2022-03" db="EMBL/GenBank/DDBJ databases">
        <title>De novo assembled genomes of Belliella spp. (Cyclobacteriaceae) strains.</title>
        <authorList>
            <person name="Szabo A."/>
            <person name="Korponai K."/>
            <person name="Felfoldi T."/>
        </authorList>
    </citation>
    <scope>NUCLEOTIDE SEQUENCE</scope>
    <source>
        <strain evidence="1">DSM 111904</strain>
    </source>
</reference>
<dbReference type="Proteomes" id="UP001165489">
    <property type="component" value="Unassembled WGS sequence"/>
</dbReference>
<dbReference type="EMBL" id="JAKZGP010000043">
    <property type="protein sequence ID" value="MCH7410661.1"/>
    <property type="molecule type" value="Genomic_DNA"/>
</dbReference>
<comment type="caution">
    <text evidence="1">The sequence shown here is derived from an EMBL/GenBank/DDBJ whole genome shotgun (WGS) entry which is preliminary data.</text>
</comment>